<feature type="transmembrane region" description="Helical" evidence="1">
    <location>
        <begin position="288"/>
        <end position="312"/>
    </location>
</feature>
<dbReference type="InterPro" id="IPR050256">
    <property type="entry name" value="Glycosyltransferase_2"/>
</dbReference>
<evidence type="ECO:0000256" key="1">
    <source>
        <dbReference type="SAM" id="Phobius"/>
    </source>
</evidence>
<dbReference type="InterPro" id="IPR001173">
    <property type="entry name" value="Glyco_trans_2-like"/>
</dbReference>
<gene>
    <name evidence="3" type="ORF">GCM10023208_27240</name>
</gene>
<evidence type="ECO:0000313" key="4">
    <source>
        <dbReference type="Proteomes" id="UP001500518"/>
    </source>
</evidence>
<dbReference type="Pfam" id="PF00535">
    <property type="entry name" value="Glycos_transf_2"/>
    <property type="match status" value="1"/>
</dbReference>
<dbReference type="Proteomes" id="UP001500518">
    <property type="component" value="Unassembled WGS sequence"/>
</dbReference>
<accession>A0ABP9KIT9</accession>
<keyword evidence="1" id="KW-0812">Transmembrane</keyword>
<dbReference type="SUPFAM" id="SSF53448">
    <property type="entry name" value="Nucleotide-diphospho-sugar transferases"/>
    <property type="match status" value="1"/>
</dbReference>
<reference evidence="4" key="1">
    <citation type="journal article" date="2019" name="Int. J. Syst. Evol. Microbiol.">
        <title>The Global Catalogue of Microorganisms (GCM) 10K type strain sequencing project: providing services to taxonomists for standard genome sequencing and annotation.</title>
        <authorList>
            <consortium name="The Broad Institute Genomics Platform"/>
            <consortium name="The Broad Institute Genome Sequencing Center for Infectious Disease"/>
            <person name="Wu L."/>
            <person name="Ma J."/>
        </authorList>
    </citation>
    <scope>NUCLEOTIDE SEQUENCE [LARGE SCALE GENOMIC DNA]</scope>
    <source>
        <strain evidence="4">JCM 18014</strain>
    </source>
</reference>
<dbReference type="PANTHER" id="PTHR48090:SF7">
    <property type="entry name" value="RFBJ PROTEIN"/>
    <property type="match status" value="1"/>
</dbReference>
<evidence type="ECO:0000313" key="3">
    <source>
        <dbReference type="EMBL" id="GAA5059672.1"/>
    </source>
</evidence>
<evidence type="ECO:0000259" key="2">
    <source>
        <dbReference type="Pfam" id="PF00535"/>
    </source>
</evidence>
<protein>
    <submittedName>
        <fullName evidence="3">Glycosyltransferase family 2 protein</fullName>
    </submittedName>
</protein>
<comment type="caution">
    <text evidence="3">The sequence shown here is derived from an EMBL/GenBank/DDBJ whole genome shotgun (WGS) entry which is preliminary data.</text>
</comment>
<dbReference type="EMBL" id="BAABHV010000021">
    <property type="protein sequence ID" value="GAA5059672.1"/>
    <property type="molecule type" value="Genomic_DNA"/>
</dbReference>
<feature type="transmembrane region" description="Helical" evidence="1">
    <location>
        <begin position="253"/>
        <end position="276"/>
    </location>
</feature>
<proteinExistence type="predicted"/>
<dbReference type="CDD" id="cd04179">
    <property type="entry name" value="DPM_DPG-synthase_like"/>
    <property type="match status" value="1"/>
</dbReference>
<dbReference type="Gene3D" id="3.90.550.10">
    <property type="entry name" value="Spore Coat Polysaccharide Biosynthesis Protein SpsA, Chain A"/>
    <property type="match status" value="1"/>
</dbReference>
<feature type="domain" description="Glycosyltransferase 2-like" evidence="2">
    <location>
        <begin position="26"/>
        <end position="186"/>
    </location>
</feature>
<keyword evidence="4" id="KW-1185">Reference proteome</keyword>
<sequence>MLNKALWRALAGTEAGGPMTKLIIQIPCLNEAETLPATLAALPRRVAGVDVVEFLVIDDGSDDGTAQVARQWGVHHVVTHRRNRGLAAAFRSGVDRALAEGADIIVNTDGDGQYEGGDIEALVTPILRGTADIVIGDRGVSDNAHFSPVKRMMQRVGSGVVQHLAGTRVSDAVSGFRAISRDAAQRINITTEFSYTTDMLIQAGRKRMAIATVPVRTHAAARPSRLFKSVPRFVMQTGITMARSFTAYKPLRAFVGTGSIIAFIGMLPIVRFLWFWSQGDGSGHVQSLVIGGALLVLGTLVAIMGMVADLIAANRKLMEENLARTRKLEDMVAELQASSAAASTPDAFPRRKSAS</sequence>
<keyword evidence="1" id="KW-0472">Membrane</keyword>
<name>A0ABP9KIT9_9SPHN</name>
<keyword evidence="1" id="KW-1133">Transmembrane helix</keyword>
<dbReference type="PANTHER" id="PTHR48090">
    <property type="entry name" value="UNDECAPRENYL-PHOSPHATE 4-DEOXY-4-FORMAMIDO-L-ARABINOSE TRANSFERASE-RELATED"/>
    <property type="match status" value="1"/>
</dbReference>
<organism evidence="3 4">
    <name type="scientific">Erythrobacter westpacificensis</name>
    <dbReference type="NCBI Taxonomy" id="1055231"/>
    <lineage>
        <taxon>Bacteria</taxon>
        <taxon>Pseudomonadati</taxon>
        <taxon>Pseudomonadota</taxon>
        <taxon>Alphaproteobacteria</taxon>
        <taxon>Sphingomonadales</taxon>
        <taxon>Erythrobacteraceae</taxon>
        <taxon>Erythrobacter/Porphyrobacter group</taxon>
        <taxon>Erythrobacter</taxon>
    </lineage>
</organism>
<dbReference type="InterPro" id="IPR029044">
    <property type="entry name" value="Nucleotide-diphossugar_trans"/>
</dbReference>